<dbReference type="NCBIfam" id="NF041725">
    <property type="entry name" value="phane_AmcA_5"/>
    <property type="match status" value="1"/>
</dbReference>
<feature type="region of interest" description="Disordered" evidence="1">
    <location>
        <begin position="1"/>
        <end position="27"/>
    </location>
</feature>
<evidence type="ECO:0000256" key="1">
    <source>
        <dbReference type="SAM" id="MobiDB-lite"/>
    </source>
</evidence>
<dbReference type="AlphaFoldDB" id="A0A1C5IFC0"/>
<gene>
    <name evidence="2" type="ORF">GA0070623_2495</name>
</gene>
<protein>
    <submittedName>
        <fullName evidence="2">Uncharacterized protein</fullName>
    </submittedName>
</protein>
<dbReference type="Proteomes" id="UP000198226">
    <property type="component" value="Chromosome I"/>
</dbReference>
<feature type="compositionally biased region" description="Polar residues" evidence="1">
    <location>
        <begin position="8"/>
        <end position="17"/>
    </location>
</feature>
<keyword evidence="3" id="KW-1185">Reference proteome</keyword>
<organism evidence="2 3">
    <name type="scientific">Micromonospora rifamycinica</name>
    <dbReference type="NCBI Taxonomy" id="291594"/>
    <lineage>
        <taxon>Bacteria</taxon>
        <taxon>Bacillati</taxon>
        <taxon>Actinomycetota</taxon>
        <taxon>Actinomycetes</taxon>
        <taxon>Micromonosporales</taxon>
        <taxon>Micromonosporaceae</taxon>
        <taxon>Micromonospora</taxon>
    </lineage>
</organism>
<evidence type="ECO:0000313" key="3">
    <source>
        <dbReference type="Proteomes" id="UP000198226"/>
    </source>
</evidence>
<evidence type="ECO:0000313" key="2">
    <source>
        <dbReference type="EMBL" id="SCG57138.1"/>
    </source>
</evidence>
<dbReference type="EMBL" id="LT607752">
    <property type="protein sequence ID" value="SCG57138.1"/>
    <property type="molecule type" value="Genomic_DNA"/>
</dbReference>
<accession>A0A1C5IFC0</accession>
<name>A0A1C5IFC0_9ACTN</name>
<reference evidence="3" key="1">
    <citation type="submission" date="2016-06" db="EMBL/GenBank/DDBJ databases">
        <authorList>
            <person name="Varghese N."/>
            <person name="Submissions Spin"/>
        </authorList>
    </citation>
    <scope>NUCLEOTIDE SEQUENCE [LARGE SCALE GENOMIC DNA]</scope>
    <source>
        <strain evidence="3">DSM 44983</strain>
    </source>
</reference>
<proteinExistence type="predicted"/>
<sequence>MTVYVSRNAATTATGSTRSERPGALPVIDQTTLSQVDPPLYTHVWRRLFEQSPGREEQR</sequence>
<dbReference type="RefSeq" id="WP_329007656.1">
    <property type="nucleotide sequence ID" value="NZ_CP109472.1"/>
</dbReference>